<sequence length="1012" mass="113534">MSLFSWRSKAEILYFLNFSEFQIEPTWHHGETTGICMVIPLFPKLQPFDHILFHLLNVLLLVEWEVRNHIPSGTVLKALSSGGENGPWMKFMRAEITIEDFLQEFRKLCSEISKTDMSVDFFSFLLTNEQVVKQFPVMTEAITQIRAKGLQTALLSNNFFLPNGKSFLPLDRKQFDVVVESCLEGICKPDPRIYKLCLERLGRKPSECILLEDLGPNLKAAASLGIHTIKVNDPETAVKELKTLLGFTLRTVVPNTRPVRKTMEIPKDSLEKYLRDLLGIQTTGPLELLQFDHGQSNPTYYIKLANQQMVLRKKPPGTLLPSAHAVEREFRIMKALKNAGVPVPKVLDLCEDSRIVGTPFYVMEYCSGLTYKDPSLPGLEPSQRQAIYTAMNRVLCKIHSVDLKATGLEDYGKHGDYITRQVQTWIKQYRATETSTIPAMERLIEWLPLHLPSQQRTTVVHGDFRLDNLLFHPETNEVLAVLDWELSTLGDPLADVAYSCLAHYLPSSFPIQPGLGDCDLTKLGIPTAEEYFRMYCLHMGIPPTENWNFYMAFSFFRIAAILQGVYKRSLTGQASSATAEQSGKLTEFMSNLAWDFAVKEGFRVFKEMPPTKPLTRSHHMWARPQFLPRTLGRRSYVTSTDSSPAHASKGALVFSPEGLSPPVREVYQRLKQFIERHVYPAEPELQSHQASAERWTPSPLVEDLKIFNCSAPDTGNMEVLVRYGTEEQKARWLTPLLEGKARSCFAMTEPQVASSDATNIESSIREEDGFYVINGHKWWISGILDPRCQLCVFMGKTDPHAPRHQQQSVLLVPMDTPGIKIIRPLTVYGLEDAPGGHGEVLFEKVRVPKENMVLGPGRGFEIAQGRLGPGRIHHCMRLIGCSERALALMKARAKSRVAFGKPLVEQGTILADIAQSRVEIEQARLLVLKAAHVMDVAGNKAAALDIAMIKMVAPSMASRVIDRAIQAFGAAGLSNDFPLAQFFAGARALRFADGPDEVHRAAVAKMELKHGL</sequence>
<dbReference type="Gene3D" id="2.40.110.10">
    <property type="entry name" value="Butyryl-CoA Dehydrogenase, subunit A, domain 2"/>
    <property type="match status" value="1"/>
</dbReference>
<keyword evidence="3" id="KW-0285">Flavoprotein</keyword>
<keyword evidence="4" id="KW-0274">FAD</keyword>
<dbReference type="InterPro" id="IPR041726">
    <property type="entry name" value="ACAD10_11_N"/>
</dbReference>
<dbReference type="Pfam" id="PF02770">
    <property type="entry name" value="Acyl-CoA_dh_M"/>
    <property type="match status" value="1"/>
</dbReference>
<evidence type="ECO:0000256" key="4">
    <source>
        <dbReference type="ARBA" id="ARBA00022827"/>
    </source>
</evidence>
<comment type="cofactor">
    <cofactor evidence="1">
        <name>FAD</name>
        <dbReference type="ChEBI" id="CHEBI:57692"/>
    </cofactor>
</comment>
<dbReference type="AlphaFoldDB" id="A0A8D1V2B3"/>
<keyword evidence="6" id="KW-0560">Oxidoreductase</keyword>
<dbReference type="GO" id="GO:0050660">
    <property type="term" value="F:flavin adenine dinucleotide binding"/>
    <property type="evidence" value="ECO:0007669"/>
    <property type="project" value="InterPro"/>
</dbReference>
<dbReference type="CDD" id="cd05154">
    <property type="entry name" value="ACAD10_11_N-like"/>
    <property type="match status" value="1"/>
</dbReference>
<name>A0A8D1V2B3_PIG</name>
<feature type="domain" description="Aminoglycoside phosphotransferase" evidence="8">
    <location>
        <begin position="288"/>
        <end position="502"/>
    </location>
</feature>
<dbReference type="SUPFAM" id="SSF47203">
    <property type="entry name" value="Acyl-CoA dehydrogenase C-terminal domain-like"/>
    <property type="match status" value="1"/>
</dbReference>
<dbReference type="InterPro" id="IPR011945">
    <property type="entry name" value="HAD-SF_ppase_IA/epoxid_hydro_N"/>
</dbReference>
<dbReference type="FunFam" id="3.30.200.20:FF:000343">
    <property type="entry name" value="Acyl-CoA dehydrogenase family member 10"/>
    <property type="match status" value="1"/>
</dbReference>
<dbReference type="CDD" id="cd02603">
    <property type="entry name" value="HAD_sEH-N_like"/>
    <property type="match status" value="1"/>
</dbReference>
<dbReference type="GO" id="GO:0016627">
    <property type="term" value="F:oxidoreductase activity, acting on the CH-CH group of donors"/>
    <property type="evidence" value="ECO:0007669"/>
    <property type="project" value="InterPro"/>
</dbReference>
<dbReference type="Gene3D" id="1.10.150.240">
    <property type="entry name" value="Putative phosphatase, domain 2"/>
    <property type="match status" value="1"/>
</dbReference>
<dbReference type="Gene3D" id="3.90.1200.10">
    <property type="match status" value="1"/>
</dbReference>
<proteinExistence type="inferred from homology"/>
<evidence type="ECO:0000256" key="5">
    <source>
        <dbReference type="ARBA" id="ARBA00022990"/>
    </source>
</evidence>
<comment type="similarity">
    <text evidence="2">Belongs to the acyl-CoA dehydrogenase family.</text>
</comment>
<dbReference type="InterPro" id="IPR002575">
    <property type="entry name" value="Aminoglycoside_PTrfase"/>
</dbReference>
<feature type="domain" description="Acyl-CoA oxidase/dehydrogenase middle" evidence="9">
    <location>
        <begin position="744"/>
        <end position="845"/>
    </location>
</feature>
<dbReference type="InterPro" id="IPR011009">
    <property type="entry name" value="Kinase-like_dom_sf"/>
</dbReference>
<organism evidence="10 11">
    <name type="scientific">Sus scrofa</name>
    <name type="common">Pig</name>
    <dbReference type="NCBI Taxonomy" id="9823"/>
    <lineage>
        <taxon>Eukaryota</taxon>
        <taxon>Metazoa</taxon>
        <taxon>Chordata</taxon>
        <taxon>Craniata</taxon>
        <taxon>Vertebrata</taxon>
        <taxon>Euteleostomi</taxon>
        <taxon>Mammalia</taxon>
        <taxon>Eutheria</taxon>
        <taxon>Laurasiatheria</taxon>
        <taxon>Artiodactyla</taxon>
        <taxon>Suina</taxon>
        <taxon>Suidae</taxon>
        <taxon>Sus</taxon>
    </lineage>
</organism>
<dbReference type="FunFam" id="1.20.140.10:FF:000018">
    <property type="entry name" value="Acyl-CoA dehydrogenase family member 10"/>
    <property type="match status" value="1"/>
</dbReference>
<evidence type="ECO:0000256" key="1">
    <source>
        <dbReference type="ARBA" id="ARBA00001974"/>
    </source>
</evidence>
<dbReference type="InterPro" id="IPR036250">
    <property type="entry name" value="AcylCo_DH-like_C"/>
</dbReference>
<evidence type="ECO:0000313" key="10">
    <source>
        <dbReference type="Ensembl" id="ENSSSCP00060018316.1"/>
    </source>
</evidence>
<evidence type="ECO:0000259" key="8">
    <source>
        <dbReference type="Pfam" id="PF01636"/>
    </source>
</evidence>
<evidence type="ECO:0000259" key="7">
    <source>
        <dbReference type="Pfam" id="PF00441"/>
    </source>
</evidence>
<dbReference type="InterPro" id="IPR009100">
    <property type="entry name" value="AcylCoA_DH/oxidase_NM_dom_sf"/>
</dbReference>
<evidence type="ECO:0000256" key="3">
    <source>
        <dbReference type="ARBA" id="ARBA00022630"/>
    </source>
</evidence>
<dbReference type="PRINTS" id="PR00413">
    <property type="entry name" value="HADHALOGNASE"/>
</dbReference>
<dbReference type="InterPro" id="IPR046373">
    <property type="entry name" value="Acyl-CoA_Oxase/DH_mid-dom_sf"/>
</dbReference>
<dbReference type="InterPro" id="IPR006439">
    <property type="entry name" value="HAD-SF_hydro_IA"/>
</dbReference>
<dbReference type="Pfam" id="PF01636">
    <property type="entry name" value="APH"/>
    <property type="match status" value="1"/>
</dbReference>
<dbReference type="Proteomes" id="UP000694723">
    <property type="component" value="Unplaced"/>
</dbReference>
<reference evidence="10" key="1">
    <citation type="submission" date="2025-08" db="UniProtKB">
        <authorList>
            <consortium name="Ensembl"/>
        </authorList>
    </citation>
    <scope>IDENTIFICATION</scope>
</reference>
<dbReference type="InterPro" id="IPR023198">
    <property type="entry name" value="PGP-like_dom2"/>
</dbReference>
<dbReference type="PANTHER" id="PTHR47829:SF3">
    <property type="entry name" value="AMINOGLYCOSIDE PHOSPHOTRANSFERASE DOMAIN-CONTAINING PROTEIN"/>
    <property type="match status" value="1"/>
</dbReference>
<dbReference type="Gene3D" id="3.30.200.20">
    <property type="entry name" value="Phosphorylase Kinase, domain 1"/>
    <property type="match status" value="1"/>
</dbReference>
<dbReference type="NCBIfam" id="TIGR01509">
    <property type="entry name" value="HAD-SF-IA-v3"/>
    <property type="match status" value="1"/>
</dbReference>
<dbReference type="InterPro" id="IPR023214">
    <property type="entry name" value="HAD_sf"/>
</dbReference>
<dbReference type="SUPFAM" id="SSF56645">
    <property type="entry name" value="Acyl-CoA dehydrogenase NM domain-like"/>
    <property type="match status" value="1"/>
</dbReference>
<accession>A0A8D1V2B3</accession>
<dbReference type="PANTHER" id="PTHR47829">
    <property type="entry name" value="HYDROLASE, PUTATIVE (AFU_ORTHOLOGUE AFUA_1G12880)-RELATED"/>
    <property type="match status" value="1"/>
</dbReference>
<dbReference type="InterPro" id="IPR006091">
    <property type="entry name" value="Acyl-CoA_Oxase/DH_mid-dom"/>
</dbReference>
<dbReference type="InterPro" id="IPR052898">
    <property type="entry name" value="ACAD10-like"/>
</dbReference>
<evidence type="ECO:0000256" key="6">
    <source>
        <dbReference type="ARBA" id="ARBA00023002"/>
    </source>
</evidence>
<dbReference type="Ensembl" id="ENSSSCT00060042994.1">
    <property type="protein sequence ID" value="ENSSSCP00060018316.1"/>
    <property type="gene ID" value="ENSSSCG00060031768.1"/>
</dbReference>
<dbReference type="Gene3D" id="3.40.50.1000">
    <property type="entry name" value="HAD superfamily/HAD-like"/>
    <property type="match status" value="1"/>
</dbReference>
<dbReference type="InterPro" id="IPR009075">
    <property type="entry name" value="AcylCo_DH/oxidase_C"/>
</dbReference>
<dbReference type="FunFam" id="2.40.110.10:FF:000002">
    <property type="entry name" value="Acyl-CoA dehydrogenase fadE12"/>
    <property type="match status" value="1"/>
</dbReference>
<evidence type="ECO:0000313" key="11">
    <source>
        <dbReference type="Proteomes" id="UP000694723"/>
    </source>
</evidence>
<protein>
    <submittedName>
        <fullName evidence="10">Acyl-CoA dehydrogenase family member 10</fullName>
    </submittedName>
</protein>
<dbReference type="Gene3D" id="1.10.540.10">
    <property type="entry name" value="Acyl-CoA dehydrogenase/oxidase, N-terminal domain"/>
    <property type="match status" value="2"/>
</dbReference>
<dbReference type="NCBIfam" id="TIGR02247">
    <property type="entry name" value="HAD-1A3-hyp"/>
    <property type="match status" value="1"/>
</dbReference>
<dbReference type="InterPro" id="IPR037069">
    <property type="entry name" value="AcylCoA_DH/ox_N_sf"/>
</dbReference>
<dbReference type="SUPFAM" id="SSF56112">
    <property type="entry name" value="Protein kinase-like (PK-like)"/>
    <property type="match status" value="1"/>
</dbReference>
<evidence type="ECO:0000256" key="2">
    <source>
        <dbReference type="ARBA" id="ARBA00009347"/>
    </source>
</evidence>
<dbReference type="Gene3D" id="1.20.140.10">
    <property type="entry name" value="Butyryl-CoA Dehydrogenase, subunit A, domain 3"/>
    <property type="match status" value="1"/>
</dbReference>
<evidence type="ECO:0000259" key="9">
    <source>
        <dbReference type="Pfam" id="PF02770"/>
    </source>
</evidence>
<keyword evidence="5" id="KW-0007">Acetylation</keyword>
<dbReference type="SUPFAM" id="SSF56784">
    <property type="entry name" value="HAD-like"/>
    <property type="match status" value="1"/>
</dbReference>
<dbReference type="Pfam" id="PF00702">
    <property type="entry name" value="Hydrolase"/>
    <property type="match status" value="1"/>
</dbReference>
<dbReference type="InterPro" id="IPR036412">
    <property type="entry name" value="HAD-like_sf"/>
</dbReference>
<dbReference type="Pfam" id="PF00441">
    <property type="entry name" value="Acyl-CoA_dh_1"/>
    <property type="match status" value="1"/>
</dbReference>
<feature type="domain" description="Acyl-CoA dehydrogenase/oxidase C-terminal" evidence="7">
    <location>
        <begin position="857"/>
        <end position="1005"/>
    </location>
</feature>